<evidence type="ECO:0000256" key="9">
    <source>
        <dbReference type="SAM" id="MobiDB-lite"/>
    </source>
</evidence>
<feature type="region of interest" description="Disordered" evidence="9">
    <location>
        <begin position="1"/>
        <end position="44"/>
    </location>
</feature>
<dbReference type="PROSITE" id="PS00217">
    <property type="entry name" value="SUGAR_TRANSPORT_2"/>
    <property type="match status" value="1"/>
</dbReference>
<gene>
    <name evidence="12" type="ORF">HGUI_00361</name>
</gene>
<evidence type="ECO:0000256" key="4">
    <source>
        <dbReference type="ARBA" id="ARBA00022597"/>
    </source>
</evidence>
<dbReference type="PANTHER" id="PTHR48022">
    <property type="entry name" value="PLASTIDIC GLUCOSE TRANSPORTER 4"/>
    <property type="match status" value="1"/>
</dbReference>
<evidence type="ECO:0000256" key="2">
    <source>
        <dbReference type="ARBA" id="ARBA00010992"/>
    </source>
</evidence>
<evidence type="ECO:0000256" key="8">
    <source>
        <dbReference type="RuleBase" id="RU003346"/>
    </source>
</evidence>
<feature type="transmembrane region" description="Helical" evidence="10">
    <location>
        <begin position="84"/>
        <end position="109"/>
    </location>
</feature>
<dbReference type="Pfam" id="PF00083">
    <property type="entry name" value="Sugar_tr"/>
    <property type="match status" value="1"/>
</dbReference>
<dbReference type="EMBL" id="FQNF01000004">
    <property type="protein sequence ID" value="SGZ38161.1"/>
    <property type="molecule type" value="Genomic_DNA"/>
</dbReference>
<dbReference type="OrthoDB" id="2241241at2759"/>
<keyword evidence="13" id="KW-1185">Reference proteome</keyword>
<keyword evidence="5 10" id="KW-0812">Transmembrane</keyword>
<dbReference type="GO" id="GO:0055056">
    <property type="term" value="F:D-glucose transmembrane transporter activity"/>
    <property type="evidence" value="ECO:0007669"/>
    <property type="project" value="UniProtKB-ARBA"/>
</dbReference>
<dbReference type="CDD" id="cd17356">
    <property type="entry name" value="MFS_HXT"/>
    <property type="match status" value="1"/>
</dbReference>
<feature type="transmembrane region" description="Helical" evidence="10">
    <location>
        <begin position="164"/>
        <end position="182"/>
    </location>
</feature>
<evidence type="ECO:0000313" key="13">
    <source>
        <dbReference type="Proteomes" id="UP000183365"/>
    </source>
</evidence>
<evidence type="ECO:0000256" key="5">
    <source>
        <dbReference type="ARBA" id="ARBA00022692"/>
    </source>
</evidence>
<feature type="transmembrane region" description="Helical" evidence="10">
    <location>
        <begin position="223"/>
        <end position="242"/>
    </location>
</feature>
<dbReference type="InterPro" id="IPR020846">
    <property type="entry name" value="MFS_dom"/>
</dbReference>
<keyword evidence="6 10" id="KW-1133">Transmembrane helix</keyword>
<dbReference type="AlphaFoldDB" id="A0A1L0CIL4"/>
<protein>
    <submittedName>
        <fullName evidence="12">Related to Galactose transporter</fullName>
    </submittedName>
</protein>
<dbReference type="PROSITE" id="PS50850">
    <property type="entry name" value="MFS"/>
    <property type="match status" value="1"/>
</dbReference>
<dbReference type="Proteomes" id="UP000183365">
    <property type="component" value="Unassembled WGS sequence"/>
</dbReference>
<dbReference type="InterPro" id="IPR050360">
    <property type="entry name" value="MFS_Sugar_Transporters"/>
</dbReference>
<dbReference type="PRINTS" id="PR00171">
    <property type="entry name" value="SUGRTRNSPORT"/>
</dbReference>
<feature type="transmembrane region" description="Helical" evidence="10">
    <location>
        <begin position="350"/>
        <end position="369"/>
    </location>
</feature>
<dbReference type="VEuPathDB" id="FungiDB:HGUI_00361"/>
<feature type="domain" description="Major facilitator superfamily (MFS) profile" evidence="11">
    <location>
        <begin position="87"/>
        <end position="542"/>
    </location>
</feature>
<evidence type="ECO:0000313" key="12">
    <source>
        <dbReference type="EMBL" id="SGZ38161.1"/>
    </source>
</evidence>
<evidence type="ECO:0000256" key="6">
    <source>
        <dbReference type="ARBA" id="ARBA00022989"/>
    </source>
</evidence>
<feature type="transmembrane region" description="Helical" evidence="10">
    <location>
        <begin position="129"/>
        <end position="152"/>
    </location>
</feature>
<dbReference type="SUPFAM" id="SSF103473">
    <property type="entry name" value="MFS general substrate transporter"/>
    <property type="match status" value="1"/>
</dbReference>
<evidence type="ECO:0000256" key="3">
    <source>
        <dbReference type="ARBA" id="ARBA00022448"/>
    </source>
</evidence>
<feature type="transmembrane region" description="Helical" evidence="10">
    <location>
        <begin position="455"/>
        <end position="476"/>
    </location>
</feature>
<feature type="compositionally biased region" description="Polar residues" evidence="9">
    <location>
        <begin position="30"/>
        <end position="44"/>
    </location>
</feature>
<feature type="transmembrane region" description="Helical" evidence="10">
    <location>
        <begin position="389"/>
        <end position="407"/>
    </location>
</feature>
<keyword evidence="3 8" id="KW-0813">Transport</keyword>
<dbReference type="PANTHER" id="PTHR48022:SF75">
    <property type="entry name" value="GALACTOSE TRANSPORTER-RELATED"/>
    <property type="match status" value="1"/>
</dbReference>
<dbReference type="InterPro" id="IPR005829">
    <property type="entry name" value="Sugar_transporter_CS"/>
</dbReference>
<keyword evidence="4" id="KW-0762">Sugar transport</keyword>
<evidence type="ECO:0000256" key="10">
    <source>
        <dbReference type="SAM" id="Phobius"/>
    </source>
</evidence>
<keyword evidence="7 10" id="KW-0472">Membrane</keyword>
<reference evidence="13" key="1">
    <citation type="submission" date="2016-11" db="EMBL/GenBank/DDBJ databases">
        <authorList>
            <person name="Guldener U."/>
        </authorList>
    </citation>
    <scope>NUCLEOTIDE SEQUENCE [LARGE SCALE GENOMIC DNA]</scope>
</reference>
<feature type="transmembrane region" description="Helical" evidence="10">
    <location>
        <begin position="414"/>
        <end position="435"/>
    </location>
</feature>
<dbReference type="GO" id="GO:0005886">
    <property type="term" value="C:plasma membrane"/>
    <property type="evidence" value="ECO:0007669"/>
    <property type="project" value="TreeGrafter"/>
</dbReference>
<sequence length="591" mass="66758">MSELSERQISSSSESTEKKLQTTKNEHLENPSNRMEQTSSLSSNSGDVVEVFRDGSIKNDDYEIPNTEDLLYDQKKNIKDHLGILFICILIAFGGFLFGYDIGYIGGLFAMGNFKRHFGSYNASENKYYFNNAKTGIIVSIFTFGACFGGIFLSSLPNKYGRRFALSSVCVLYMIGVLIQVTCTQHKHAWIQLLIGRLISGFAFGGIGSTAPLLLAETAPAKLRSICVSFYQLMITFGVFLGKCCNLGTKSYPDTSSAQWRIQIGLCFLWALLVMAGISFVPESARYFVQQNRIDDARKTLSKLNNVSQDDPLLQRELDTLVYSIEAEKLIQKGSYKDLFSTKTKVLQRLLNGIVLQSLQQLTGANYFLYYGTLLFKTVGLKDSYTTSVIIGIINFGSTFFSFFVVHHYGRRQVLFFGAILMAICMLVYACMGTQSLYPHGMKEATSKSAGDVMIAFTCIYIFIYSVTWAPLAFVVCSESFPLNVKSLCISINIGTHFMWASIISFFTPFITGAIHFYYGFVFFGCLIFSIFFIFFFIPETKDLTLEEVNELWMDGIPPWRSANWIPYQRRGGNYSEETIMNKKRGFRKFF</sequence>
<dbReference type="Gene3D" id="1.20.1250.20">
    <property type="entry name" value="MFS general substrate transporter like domains"/>
    <property type="match status" value="1"/>
</dbReference>
<name>A0A1L0CIL4_9ASCO</name>
<feature type="transmembrane region" description="Helical" evidence="10">
    <location>
        <begin position="194"/>
        <end position="216"/>
    </location>
</feature>
<evidence type="ECO:0000256" key="1">
    <source>
        <dbReference type="ARBA" id="ARBA00004141"/>
    </source>
</evidence>
<accession>A0A1L0CIL4</accession>
<dbReference type="InterPro" id="IPR036259">
    <property type="entry name" value="MFS_trans_sf"/>
</dbReference>
<feature type="compositionally biased region" description="Basic and acidic residues" evidence="9">
    <location>
        <begin position="15"/>
        <end position="29"/>
    </location>
</feature>
<feature type="transmembrane region" description="Helical" evidence="10">
    <location>
        <begin position="517"/>
        <end position="538"/>
    </location>
</feature>
<dbReference type="InterPro" id="IPR005828">
    <property type="entry name" value="MFS_sugar_transport-like"/>
</dbReference>
<dbReference type="NCBIfam" id="TIGR00879">
    <property type="entry name" value="SP"/>
    <property type="match status" value="1"/>
</dbReference>
<comment type="subcellular location">
    <subcellularLocation>
        <location evidence="1">Membrane</location>
        <topology evidence="1">Multi-pass membrane protein</topology>
    </subcellularLocation>
</comment>
<evidence type="ECO:0000256" key="7">
    <source>
        <dbReference type="ARBA" id="ARBA00023136"/>
    </source>
</evidence>
<dbReference type="InterPro" id="IPR003663">
    <property type="entry name" value="Sugar/inositol_transpt"/>
</dbReference>
<feature type="transmembrane region" description="Helical" evidence="10">
    <location>
        <begin position="488"/>
        <end position="511"/>
    </location>
</feature>
<organism evidence="12 13">
    <name type="scientific">Hanseniaspora guilliermondii</name>
    <dbReference type="NCBI Taxonomy" id="56406"/>
    <lineage>
        <taxon>Eukaryota</taxon>
        <taxon>Fungi</taxon>
        <taxon>Dikarya</taxon>
        <taxon>Ascomycota</taxon>
        <taxon>Saccharomycotina</taxon>
        <taxon>Saccharomycetes</taxon>
        <taxon>Saccharomycodales</taxon>
        <taxon>Saccharomycodaceae</taxon>
        <taxon>Hanseniaspora</taxon>
    </lineage>
</organism>
<comment type="similarity">
    <text evidence="2 8">Belongs to the major facilitator superfamily. Sugar transporter (TC 2.A.1.1) family.</text>
</comment>
<proteinExistence type="inferred from homology"/>
<dbReference type="FunFam" id="1.20.1250.20:FF:000044">
    <property type="entry name" value="Hexose transporter Hxt3p"/>
    <property type="match status" value="1"/>
</dbReference>
<feature type="transmembrane region" description="Helical" evidence="10">
    <location>
        <begin position="262"/>
        <end position="281"/>
    </location>
</feature>
<dbReference type="GO" id="GO:0005351">
    <property type="term" value="F:carbohydrate:proton symporter activity"/>
    <property type="evidence" value="ECO:0007669"/>
    <property type="project" value="TreeGrafter"/>
</dbReference>
<evidence type="ECO:0000259" key="11">
    <source>
        <dbReference type="PROSITE" id="PS50850"/>
    </source>
</evidence>